<accession>A0A5C3KTU4</accession>
<feature type="region of interest" description="Disordered" evidence="1">
    <location>
        <begin position="92"/>
        <end position="133"/>
    </location>
</feature>
<reference evidence="2 3" key="1">
    <citation type="journal article" date="2019" name="Nat. Ecol. Evol.">
        <title>Megaphylogeny resolves global patterns of mushroom evolution.</title>
        <authorList>
            <person name="Varga T."/>
            <person name="Krizsan K."/>
            <person name="Foldi C."/>
            <person name="Dima B."/>
            <person name="Sanchez-Garcia M."/>
            <person name="Sanchez-Ramirez S."/>
            <person name="Szollosi G.J."/>
            <person name="Szarkandi J.G."/>
            <person name="Papp V."/>
            <person name="Albert L."/>
            <person name="Andreopoulos W."/>
            <person name="Angelini C."/>
            <person name="Antonin V."/>
            <person name="Barry K.W."/>
            <person name="Bougher N.L."/>
            <person name="Buchanan P."/>
            <person name="Buyck B."/>
            <person name="Bense V."/>
            <person name="Catcheside P."/>
            <person name="Chovatia M."/>
            <person name="Cooper J."/>
            <person name="Damon W."/>
            <person name="Desjardin D."/>
            <person name="Finy P."/>
            <person name="Geml J."/>
            <person name="Haridas S."/>
            <person name="Hughes K."/>
            <person name="Justo A."/>
            <person name="Karasinski D."/>
            <person name="Kautmanova I."/>
            <person name="Kiss B."/>
            <person name="Kocsube S."/>
            <person name="Kotiranta H."/>
            <person name="LaButti K.M."/>
            <person name="Lechner B.E."/>
            <person name="Liimatainen K."/>
            <person name="Lipzen A."/>
            <person name="Lukacs Z."/>
            <person name="Mihaltcheva S."/>
            <person name="Morgado L.N."/>
            <person name="Niskanen T."/>
            <person name="Noordeloos M.E."/>
            <person name="Ohm R.A."/>
            <person name="Ortiz-Santana B."/>
            <person name="Ovrebo C."/>
            <person name="Racz N."/>
            <person name="Riley R."/>
            <person name="Savchenko A."/>
            <person name="Shiryaev A."/>
            <person name="Soop K."/>
            <person name="Spirin V."/>
            <person name="Szebenyi C."/>
            <person name="Tomsovsky M."/>
            <person name="Tulloss R.E."/>
            <person name="Uehling J."/>
            <person name="Grigoriev I.V."/>
            <person name="Vagvolgyi C."/>
            <person name="Papp T."/>
            <person name="Martin F.M."/>
            <person name="Miettinen O."/>
            <person name="Hibbett D.S."/>
            <person name="Nagy L.G."/>
        </authorList>
    </citation>
    <scope>NUCLEOTIDE SEQUENCE [LARGE SCALE GENOMIC DNA]</scope>
    <source>
        <strain evidence="2 3">CBS 121175</strain>
    </source>
</reference>
<dbReference type="EMBL" id="ML210350">
    <property type="protein sequence ID" value="TFK19258.1"/>
    <property type="molecule type" value="Genomic_DNA"/>
</dbReference>
<gene>
    <name evidence="2" type="ORF">FA15DRAFT_215754</name>
</gene>
<evidence type="ECO:0000313" key="3">
    <source>
        <dbReference type="Proteomes" id="UP000307440"/>
    </source>
</evidence>
<sequence length="133" mass="14662">MGPASPNISNLTLANFIAYALANVLWEIFDLDIRLEPFISFMRNLVNDGIQPPQPSHANQPQRQEQGLQWQHRPECATQGCRQSGCSAARQRVEQHQSQCSTPNASNALNRSGRSSNSGSPNPSVSEIQVHIN</sequence>
<dbReference type="AlphaFoldDB" id="A0A5C3KTU4"/>
<feature type="region of interest" description="Disordered" evidence="1">
    <location>
        <begin position="46"/>
        <end position="73"/>
    </location>
</feature>
<evidence type="ECO:0000256" key="1">
    <source>
        <dbReference type="SAM" id="MobiDB-lite"/>
    </source>
</evidence>
<organism evidence="2 3">
    <name type="scientific">Coprinopsis marcescibilis</name>
    <name type="common">Agaric fungus</name>
    <name type="synonym">Psathyrella marcescibilis</name>
    <dbReference type="NCBI Taxonomy" id="230819"/>
    <lineage>
        <taxon>Eukaryota</taxon>
        <taxon>Fungi</taxon>
        <taxon>Dikarya</taxon>
        <taxon>Basidiomycota</taxon>
        <taxon>Agaricomycotina</taxon>
        <taxon>Agaricomycetes</taxon>
        <taxon>Agaricomycetidae</taxon>
        <taxon>Agaricales</taxon>
        <taxon>Agaricineae</taxon>
        <taxon>Psathyrellaceae</taxon>
        <taxon>Coprinopsis</taxon>
    </lineage>
</organism>
<feature type="compositionally biased region" description="Polar residues" evidence="1">
    <location>
        <begin position="56"/>
        <end position="69"/>
    </location>
</feature>
<evidence type="ECO:0000313" key="2">
    <source>
        <dbReference type="EMBL" id="TFK19258.1"/>
    </source>
</evidence>
<dbReference type="Proteomes" id="UP000307440">
    <property type="component" value="Unassembled WGS sequence"/>
</dbReference>
<protein>
    <submittedName>
        <fullName evidence="2">Uncharacterized protein</fullName>
    </submittedName>
</protein>
<proteinExistence type="predicted"/>
<feature type="compositionally biased region" description="Low complexity" evidence="1">
    <location>
        <begin position="104"/>
        <end position="124"/>
    </location>
</feature>
<name>A0A5C3KTU4_COPMA</name>
<keyword evidence="3" id="KW-1185">Reference proteome</keyword>